<dbReference type="RefSeq" id="WP_012521865.1">
    <property type="nucleotide sequence ID" value="NC_011144.1"/>
</dbReference>
<dbReference type="EMBL" id="CP000747">
    <property type="protein sequence ID" value="ACG77721.1"/>
    <property type="molecule type" value="Genomic_DNA"/>
</dbReference>
<dbReference type="HOGENOM" id="CLU_1702615_0_0_5"/>
<dbReference type="AlphaFoldDB" id="B4R951"/>
<dbReference type="OrthoDB" id="7187606at2"/>
<organism evidence="1 2">
    <name type="scientific">Phenylobacterium zucineum (strain HLK1)</name>
    <dbReference type="NCBI Taxonomy" id="450851"/>
    <lineage>
        <taxon>Bacteria</taxon>
        <taxon>Pseudomonadati</taxon>
        <taxon>Pseudomonadota</taxon>
        <taxon>Alphaproteobacteria</taxon>
        <taxon>Caulobacterales</taxon>
        <taxon>Caulobacteraceae</taxon>
        <taxon>Phenylobacterium</taxon>
    </lineage>
</organism>
<dbReference type="eggNOG" id="COG0328">
    <property type="taxonomic scope" value="Bacteria"/>
</dbReference>
<name>B4R951_PHEZH</name>
<sequence>MSDTTRIWLAVSYAAPFRVGGWAFVRRDGAGVAGIAAGERRIAAGRASLLALAAALKDLPKGAEVELVTTDPGVAAIPATLADPGDTPPAEDLDLWAQLSTALGERRVRIVRQAPQPGTPLAFAAAWAEQARERARNGAFAFAIPKPNLAKAGA</sequence>
<proteinExistence type="predicted"/>
<dbReference type="Proteomes" id="UP000001868">
    <property type="component" value="Chromosome"/>
</dbReference>
<dbReference type="STRING" id="450851.PHZ_c1307"/>
<gene>
    <name evidence="1" type="ordered locus">PHZ_c1307</name>
</gene>
<accession>B4R951</accession>
<evidence type="ECO:0000313" key="1">
    <source>
        <dbReference type="EMBL" id="ACG77721.1"/>
    </source>
</evidence>
<protein>
    <submittedName>
        <fullName evidence="1">Uncharacterized protein</fullName>
    </submittedName>
</protein>
<keyword evidence="2" id="KW-1185">Reference proteome</keyword>
<evidence type="ECO:0000313" key="2">
    <source>
        <dbReference type="Proteomes" id="UP000001868"/>
    </source>
</evidence>
<reference evidence="1 2" key="1">
    <citation type="journal article" date="2008" name="BMC Genomics">
        <title>Complete genome of Phenylobacterium zucineum - a novel facultative intracellular bacterium isolated from human erythroleukemia cell line K562.</title>
        <authorList>
            <person name="Luo Y."/>
            <person name="Xu X."/>
            <person name="Ding Z."/>
            <person name="Liu Z."/>
            <person name="Zhang B."/>
            <person name="Yan Z."/>
            <person name="Sun J."/>
            <person name="Hu S."/>
            <person name="Hu X."/>
        </authorList>
    </citation>
    <scope>NUCLEOTIDE SEQUENCE [LARGE SCALE GENOMIC DNA]</scope>
    <source>
        <strain evidence="1 2">HLK1</strain>
    </source>
</reference>
<dbReference type="KEGG" id="pzu:PHZ_c1307"/>